<sequence length="49" mass="5531">MLKELKPEKVVIATSIRPYSTAVDNDSLIEQFIALPEEELPGLRTHLKP</sequence>
<protein>
    <submittedName>
        <fullName evidence="1">Uncharacterized protein</fullName>
    </submittedName>
</protein>
<keyword evidence="2" id="KW-1185">Reference proteome</keyword>
<dbReference type="Proteomes" id="UP000184603">
    <property type="component" value="Unassembled WGS sequence"/>
</dbReference>
<proteinExistence type="predicted"/>
<dbReference type="EMBL" id="FRFE01000067">
    <property type="protein sequence ID" value="SHO53654.1"/>
    <property type="molecule type" value="Genomic_DNA"/>
</dbReference>
<organism evidence="1 2">
    <name type="scientific">Desulfopila aestuarii DSM 18488</name>
    <dbReference type="NCBI Taxonomy" id="1121416"/>
    <lineage>
        <taxon>Bacteria</taxon>
        <taxon>Pseudomonadati</taxon>
        <taxon>Thermodesulfobacteriota</taxon>
        <taxon>Desulfobulbia</taxon>
        <taxon>Desulfobulbales</taxon>
        <taxon>Desulfocapsaceae</taxon>
        <taxon>Desulfopila</taxon>
    </lineage>
</organism>
<dbReference type="RefSeq" id="WP_159441393.1">
    <property type="nucleotide sequence ID" value="NZ_FRFE01000067.1"/>
</dbReference>
<evidence type="ECO:0000313" key="2">
    <source>
        <dbReference type="Proteomes" id="UP000184603"/>
    </source>
</evidence>
<reference evidence="1 2" key="1">
    <citation type="submission" date="2016-12" db="EMBL/GenBank/DDBJ databases">
        <authorList>
            <person name="Song W.-J."/>
            <person name="Kurnit D.M."/>
        </authorList>
    </citation>
    <scope>NUCLEOTIDE SEQUENCE [LARGE SCALE GENOMIC DNA]</scope>
    <source>
        <strain evidence="1 2">DSM 18488</strain>
    </source>
</reference>
<name>A0A1M7YM01_9BACT</name>
<evidence type="ECO:0000313" key="1">
    <source>
        <dbReference type="EMBL" id="SHO53654.1"/>
    </source>
</evidence>
<gene>
    <name evidence="1" type="ORF">SAMN02745220_05244</name>
</gene>
<accession>A0A1M7YM01</accession>
<dbReference type="AlphaFoldDB" id="A0A1M7YM01"/>
<dbReference type="STRING" id="1121416.SAMN02745220_05244"/>